<gene>
    <name evidence="2" type="ORF">CROS1456_LOCUS5064</name>
</gene>
<dbReference type="AlphaFoldDB" id="A0A7S3CCF2"/>
<accession>A0A7S3CCF2</accession>
<evidence type="ECO:0000313" key="2">
    <source>
        <dbReference type="EMBL" id="CAE0191974.1"/>
    </source>
</evidence>
<name>A0A7S3CCF2_9CHLO</name>
<evidence type="ECO:0000256" key="1">
    <source>
        <dbReference type="SAM" id="MobiDB-lite"/>
    </source>
</evidence>
<reference evidence="2" key="1">
    <citation type="submission" date="2021-01" db="EMBL/GenBank/DDBJ databases">
        <authorList>
            <person name="Corre E."/>
            <person name="Pelletier E."/>
            <person name="Niang G."/>
            <person name="Scheremetjew M."/>
            <person name="Finn R."/>
            <person name="Kale V."/>
            <person name="Holt S."/>
            <person name="Cochrane G."/>
            <person name="Meng A."/>
            <person name="Brown T."/>
            <person name="Cohen L."/>
        </authorList>
    </citation>
    <scope>NUCLEOTIDE SEQUENCE</scope>
    <source>
        <strain evidence="2">RCC1871</strain>
    </source>
</reference>
<organism evidence="2">
    <name type="scientific">Chloropicon roscoffensis</name>
    <dbReference type="NCBI Taxonomy" id="1461544"/>
    <lineage>
        <taxon>Eukaryota</taxon>
        <taxon>Viridiplantae</taxon>
        <taxon>Chlorophyta</taxon>
        <taxon>Chloropicophyceae</taxon>
        <taxon>Chloropicales</taxon>
        <taxon>Chloropicaceae</taxon>
        <taxon>Chloropicon</taxon>
    </lineage>
</organism>
<feature type="compositionally biased region" description="Low complexity" evidence="1">
    <location>
        <begin position="74"/>
        <end position="88"/>
    </location>
</feature>
<protein>
    <submittedName>
        <fullName evidence="2">Uncharacterized protein</fullName>
    </submittedName>
</protein>
<feature type="compositionally biased region" description="Basic and acidic residues" evidence="1">
    <location>
        <begin position="97"/>
        <end position="108"/>
    </location>
</feature>
<feature type="compositionally biased region" description="Low complexity" evidence="1">
    <location>
        <begin position="31"/>
        <end position="44"/>
    </location>
</feature>
<feature type="region of interest" description="Disordered" evidence="1">
    <location>
        <begin position="1"/>
        <end position="108"/>
    </location>
</feature>
<sequence>MHAVMAARKGGAEGLKRRAAGTCATTSPRASSLVVRPWSLVSSRSSRKARSAVAFAEGSDKDDSTLGNLDSILAGQDAAGEAPAAQEDPQQDEQREEDGFFERKGMSEAQKEKLRREYLGLGGGVNTAMGANYYLYIIVIISALAVAAKLSGAI</sequence>
<proteinExistence type="predicted"/>
<dbReference type="EMBL" id="HBHZ01006533">
    <property type="protein sequence ID" value="CAE0191974.1"/>
    <property type="molecule type" value="Transcribed_RNA"/>
</dbReference>